<evidence type="ECO:0000256" key="2">
    <source>
        <dbReference type="ARBA" id="ARBA00022598"/>
    </source>
</evidence>
<dbReference type="PROSITE" id="PS00178">
    <property type="entry name" value="AA_TRNA_LIGASE_I"/>
    <property type="match status" value="1"/>
</dbReference>
<keyword evidence="4" id="KW-0067">ATP-binding</keyword>
<feature type="domain" description="Arginyl-tRNA synthetase catalytic core" evidence="6">
    <location>
        <begin position="1"/>
        <end position="54"/>
    </location>
</feature>
<dbReference type="GO" id="GO:0006420">
    <property type="term" value="P:arginyl-tRNA aminoacylation"/>
    <property type="evidence" value="ECO:0007669"/>
    <property type="project" value="InterPro"/>
</dbReference>
<dbReference type="PANTHER" id="PTHR11956:SF5">
    <property type="entry name" value="ARGININE--TRNA LIGASE, CYTOPLASMIC"/>
    <property type="match status" value="1"/>
</dbReference>
<keyword evidence="3" id="KW-0547">Nucleotide-binding</keyword>
<dbReference type="InterPro" id="IPR014729">
    <property type="entry name" value="Rossmann-like_a/b/a_fold"/>
</dbReference>
<evidence type="ECO:0000256" key="3">
    <source>
        <dbReference type="ARBA" id="ARBA00022741"/>
    </source>
</evidence>
<accession>A0A370KH92</accession>
<evidence type="ECO:0000256" key="4">
    <source>
        <dbReference type="ARBA" id="ARBA00022840"/>
    </source>
</evidence>
<dbReference type="GO" id="GO:0005524">
    <property type="term" value="F:ATP binding"/>
    <property type="evidence" value="ECO:0007669"/>
    <property type="project" value="UniProtKB-KW"/>
</dbReference>
<proteinExistence type="predicted"/>
<dbReference type="InterPro" id="IPR001278">
    <property type="entry name" value="Arg-tRNA-ligase"/>
</dbReference>
<keyword evidence="2 7" id="KW-0436">Ligase</keyword>
<protein>
    <recommendedName>
        <fullName evidence="1">Arginine--tRNA ligase</fullName>
    </recommendedName>
</protein>
<name>A0A370KH92_9HYPH</name>
<evidence type="ECO:0000313" key="8">
    <source>
        <dbReference type="Proteomes" id="UP000254939"/>
    </source>
</evidence>
<sequence length="80" mass="8768">MDFGGPNVAKALHVGHLRAFVIGEGRRRILLEIGHDVLSDIYFGDWGLQMGKLLLGAALAALDGKPVNPHFLSNHRRLMP</sequence>
<dbReference type="InterPro" id="IPR001412">
    <property type="entry name" value="aa-tRNA-synth_I_CS"/>
</dbReference>
<dbReference type="Pfam" id="PF00750">
    <property type="entry name" value="tRNA-synt_1d"/>
    <property type="match status" value="1"/>
</dbReference>
<evidence type="ECO:0000313" key="7">
    <source>
        <dbReference type="EMBL" id="RDJ04293.1"/>
    </source>
</evidence>
<gene>
    <name evidence="7" type="ORF">B5K06_27320</name>
</gene>
<dbReference type="PANTHER" id="PTHR11956">
    <property type="entry name" value="ARGINYL-TRNA SYNTHETASE"/>
    <property type="match status" value="1"/>
</dbReference>
<dbReference type="EMBL" id="NAAC01000039">
    <property type="protein sequence ID" value="RDJ04293.1"/>
    <property type="molecule type" value="Genomic_DNA"/>
</dbReference>
<dbReference type="Gene3D" id="3.40.50.620">
    <property type="entry name" value="HUPs"/>
    <property type="match status" value="1"/>
</dbReference>
<organism evidence="7 8">
    <name type="scientific">Rhizobium grahamii</name>
    <dbReference type="NCBI Taxonomy" id="1120045"/>
    <lineage>
        <taxon>Bacteria</taxon>
        <taxon>Pseudomonadati</taxon>
        <taxon>Pseudomonadota</taxon>
        <taxon>Alphaproteobacteria</taxon>
        <taxon>Hyphomicrobiales</taxon>
        <taxon>Rhizobiaceae</taxon>
        <taxon>Rhizobium/Agrobacterium group</taxon>
        <taxon>Rhizobium</taxon>
    </lineage>
</organism>
<dbReference type="OrthoDB" id="9803211at2"/>
<keyword evidence="5" id="KW-0030">Aminoacyl-tRNA synthetase</keyword>
<dbReference type="GO" id="GO:0004814">
    <property type="term" value="F:arginine-tRNA ligase activity"/>
    <property type="evidence" value="ECO:0007669"/>
    <property type="project" value="InterPro"/>
</dbReference>
<comment type="caution">
    <text evidence="7">The sequence shown here is derived from an EMBL/GenBank/DDBJ whole genome shotgun (WGS) entry which is preliminary data.</text>
</comment>
<dbReference type="InterPro" id="IPR035684">
    <property type="entry name" value="ArgRS_core"/>
</dbReference>
<dbReference type="PRINTS" id="PR01038">
    <property type="entry name" value="TRNASYNTHARG"/>
</dbReference>
<dbReference type="Proteomes" id="UP000254939">
    <property type="component" value="Unassembled WGS sequence"/>
</dbReference>
<dbReference type="SUPFAM" id="SSF52374">
    <property type="entry name" value="Nucleotidylyl transferase"/>
    <property type="match status" value="1"/>
</dbReference>
<dbReference type="AlphaFoldDB" id="A0A370KH92"/>
<evidence type="ECO:0000256" key="1">
    <source>
        <dbReference type="ARBA" id="ARBA00020262"/>
    </source>
</evidence>
<dbReference type="RefSeq" id="WP_114715250.1">
    <property type="nucleotide sequence ID" value="NZ_KZ857268.1"/>
</dbReference>
<evidence type="ECO:0000259" key="6">
    <source>
        <dbReference type="Pfam" id="PF00750"/>
    </source>
</evidence>
<reference evidence="7 8" key="1">
    <citation type="submission" date="2017-03" db="EMBL/GenBank/DDBJ databases">
        <title>Genome analysis of Rhizobial strains effectives or ineffectives for nitrogen fixation isolated from bean seeds.</title>
        <authorList>
            <person name="Peralta H."/>
            <person name="Aguilar-Vera A."/>
            <person name="Mora Y."/>
            <person name="Vargas-Lagunas C."/>
            <person name="Girard L."/>
            <person name="Mora J."/>
        </authorList>
    </citation>
    <scope>NUCLEOTIDE SEQUENCE [LARGE SCALE GENOMIC DNA]</scope>
    <source>
        <strain evidence="7 8">CCGM3</strain>
    </source>
</reference>
<evidence type="ECO:0000256" key="5">
    <source>
        <dbReference type="ARBA" id="ARBA00023146"/>
    </source>
</evidence>